<sequence length="1062" mass="120276">MGYDIERFCETIEENLKCSVCLGVLEDPLATPCGHVFCSSCVLPWVVQNGNCPLKCENFSPKELNSVLPLRNIIQKLEVRCEYHRRGCNEMVKIHNLSQHVEDCDYLPIQCSNKGCRVVLNIKDQLQHETQTCEYRPVGQCKNGCGLTLLCRDVHGHECLKALQAHVASQQVKLVSLEHDLKKMAIRYSKREKSLVVQLATLQNEIHMQALRYQKKLNEYKSQIQYLSKRATSAEKQPCEEATMSISLERENGSLGFNIMGGNRIDGALPAEGIVVSRVTDHGPADRGKLKVNDRIIQVNGKDLSRASHEEAVEAFRNASEPIIVQVLRRTSRTKLKSRESTTCSVSTQTDIQMDNFYTNSIHRCPTPPPMSMSIKGLCEISPQQPMTLIDNDLLNELDSVDNYDFPLLDEGLDKGYEMEYEEVFLRRRNNNDKLGLTLCYGTDDEEETGIFVSEIEPYSIAGQDGRIREGDQILQINGVDVHNKDQAIMLFSQDRQEIAILVCRPQLQECSHNDEGGTTDTGTTENTSTHHEKDSGVGRTDESTRNDESSEQEILGDDCQKNPGGDSGSLGSGGELRHSNDSFTSTDLPDQDFTGHEISVEECMKFKEALASKCDRSQCKSVPECNGRTNDTIGATDSSSRDYIHHLHNSDLPLYADDNLGYNNVVYEGDISRQTDDDVWVAQDFARSHEIILTTIPEDQLSLKRMSSDSEKEKQGKLGREPSQESIQTEELGQARAALTLHLRSSTEFEQTRNKDRNRDSSSEKESSGSGKQINKCGTPTKHDGKSQRAGSPSKSKPKEKSGAKERMSSPSKDKRDSNQNQISSSHHQKNSNRKQVSNDNGGINQQNSCLREQNRKLHEQNMHLRRSMHRLSEVGMSVPSYAQHYQSYLHLIQQREDMSLSSAVKKEKPDTEWKVKVRSDGTRYITRRPVRDRLLKQRANRIREERSGMTTDDDAVSEVKTGRYWSKEDKKRHLERARDQKQRKEFMIRARMESLKEQNEDGDAIKKESIVELSHKKMLKKKGRKIFDDFVTVQEMLAHGSKLSPETLKQFNPLLNVTTV</sequence>
<dbReference type="Pfam" id="PF00595">
    <property type="entry name" value="PDZ"/>
    <property type="match status" value="2"/>
</dbReference>
<dbReference type="Gene3D" id="2.30.42.10">
    <property type="match status" value="2"/>
</dbReference>
<dbReference type="CDD" id="cd16512">
    <property type="entry name" value="RING-HC_LNX3-like"/>
    <property type="match status" value="1"/>
</dbReference>
<feature type="coiled-coil region" evidence="5">
    <location>
        <begin position="210"/>
        <end position="237"/>
    </location>
</feature>
<dbReference type="InterPro" id="IPR001478">
    <property type="entry name" value="PDZ"/>
</dbReference>
<dbReference type="SUPFAM" id="SSF49599">
    <property type="entry name" value="TRAF domain-like"/>
    <property type="match status" value="1"/>
</dbReference>
<dbReference type="SMART" id="SM00184">
    <property type="entry name" value="RING"/>
    <property type="match status" value="1"/>
</dbReference>
<evidence type="ECO:0000256" key="4">
    <source>
        <dbReference type="PROSITE-ProRule" id="PRU00175"/>
    </source>
</evidence>
<organism evidence="9 10">
    <name type="scientific">Saccoglossus kowalevskii</name>
    <name type="common">Acorn worm</name>
    <dbReference type="NCBI Taxonomy" id="10224"/>
    <lineage>
        <taxon>Eukaryota</taxon>
        <taxon>Metazoa</taxon>
        <taxon>Hemichordata</taxon>
        <taxon>Enteropneusta</taxon>
        <taxon>Harrimaniidae</taxon>
        <taxon>Saccoglossus</taxon>
    </lineage>
</organism>
<feature type="domain" description="RING-type" evidence="7">
    <location>
        <begin position="18"/>
        <end position="54"/>
    </location>
</feature>
<keyword evidence="2 4" id="KW-0863">Zinc-finger</keyword>
<dbReference type="CDD" id="cd06715">
    <property type="entry name" value="PDZ1-PDZRN4-like"/>
    <property type="match status" value="1"/>
</dbReference>
<dbReference type="PANTHER" id="PTHR15545">
    <property type="entry name" value="PDZ DOMAIN CONTAINING RING FINGER PROTEIN 3, 4"/>
    <property type="match status" value="1"/>
</dbReference>
<dbReference type="InterPro" id="IPR017907">
    <property type="entry name" value="Znf_RING_CS"/>
</dbReference>
<feature type="compositionally biased region" description="Low complexity" evidence="6">
    <location>
        <begin position="517"/>
        <end position="528"/>
    </location>
</feature>
<feature type="compositionally biased region" description="Basic and acidic residues" evidence="6">
    <location>
        <begin position="746"/>
        <end position="768"/>
    </location>
</feature>
<dbReference type="GeneID" id="100377951"/>
<feature type="compositionally biased region" description="Basic and acidic residues" evidence="6">
    <location>
        <begin position="798"/>
        <end position="819"/>
    </location>
</feature>
<dbReference type="PROSITE" id="PS00518">
    <property type="entry name" value="ZF_RING_1"/>
    <property type="match status" value="1"/>
</dbReference>
<keyword evidence="3" id="KW-0862">Zinc</keyword>
<dbReference type="PROSITE" id="PS50089">
    <property type="entry name" value="ZF_RING_2"/>
    <property type="match status" value="1"/>
</dbReference>
<proteinExistence type="predicted"/>
<feature type="domain" description="PDZ" evidence="8">
    <location>
        <begin position="245"/>
        <end position="331"/>
    </location>
</feature>
<evidence type="ECO:0000256" key="2">
    <source>
        <dbReference type="ARBA" id="ARBA00022771"/>
    </source>
</evidence>
<protein>
    <submittedName>
        <fullName evidence="10">E3 ubiquitin-protein ligase PDZRN3-like</fullName>
    </submittedName>
</protein>
<dbReference type="Proteomes" id="UP000694865">
    <property type="component" value="Unplaced"/>
</dbReference>
<evidence type="ECO:0000256" key="3">
    <source>
        <dbReference type="ARBA" id="ARBA00022833"/>
    </source>
</evidence>
<dbReference type="Gene3D" id="3.30.40.10">
    <property type="entry name" value="Zinc/RING finger domain, C3HC4 (zinc finger)"/>
    <property type="match status" value="2"/>
</dbReference>
<evidence type="ECO:0000256" key="6">
    <source>
        <dbReference type="SAM" id="MobiDB-lite"/>
    </source>
</evidence>
<dbReference type="PANTHER" id="PTHR15545:SF8">
    <property type="entry name" value="SLO-INTERACTING PROTEIN 1"/>
    <property type="match status" value="1"/>
</dbReference>
<evidence type="ECO:0000256" key="1">
    <source>
        <dbReference type="ARBA" id="ARBA00022723"/>
    </source>
</evidence>
<feature type="compositionally biased region" description="Polar residues" evidence="6">
    <location>
        <begin position="835"/>
        <end position="848"/>
    </location>
</feature>
<feature type="region of interest" description="Disordered" evidence="6">
    <location>
        <begin position="703"/>
        <end position="848"/>
    </location>
</feature>
<name>A0ABM0MZR6_SACKO</name>
<keyword evidence="1" id="KW-0479">Metal-binding</keyword>
<evidence type="ECO:0000313" key="10">
    <source>
        <dbReference type="RefSeq" id="XP_006825507.1"/>
    </source>
</evidence>
<dbReference type="SUPFAM" id="SSF57850">
    <property type="entry name" value="RING/U-box"/>
    <property type="match status" value="1"/>
</dbReference>
<dbReference type="SMART" id="SM00228">
    <property type="entry name" value="PDZ"/>
    <property type="match status" value="2"/>
</dbReference>
<keyword evidence="5" id="KW-0175">Coiled coil</keyword>
<feature type="compositionally biased region" description="Basic and acidic residues" evidence="6">
    <location>
        <begin position="529"/>
        <end position="549"/>
    </location>
</feature>
<dbReference type="InterPro" id="IPR051971">
    <property type="entry name" value="E3_ubiquitin-PDZ_ligase"/>
</dbReference>
<feature type="compositionally biased region" description="Basic and acidic residues" evidence="6">
    <location>
        <begin position="707"/>
        <end position="724"/>
    </location>
</feature>
<reference evidence="10" key="1">
    <citation type="submission" date="2025-08" db="UniProtKB">
        <authorList>
            <consortium name="RefSeq"/>
        </authorList>
    </citation>
    <scope>IDENTIFICATION</scope>
    <source>
        <tissue evidence="10">Testes</tissue>
    </source>
</reference>
<evidence type="ECO:0000259" key="8">
    <source>
        <dbReference type="PROSITE" id="PS50106"/>
    </source>
</evidence>
<dbReference type="InterPro" id="IPR001841">
    <property type="entry name" value="Znf_RING"/>
</dbReference>
<dbReference type="CDD" id="cd06716">
    <property type="entry name" value="PDZ2-PDZRN4-like"/>
    <property type="match status" value="1"/>
</dbReference>
<keyword evidence="9" id="KW-1185">Reference proteome</keyword>
<accession>A0ABM0MZR6</accession>
<dbReference type="Pfam" id="PF13923">
    <property type="entry name" value="zf-C3HC4_2"/>
    <property type="match status" value="1"/>
</dbReference>
<feature type="compositionally biased region" description="Gly residues" evidence="6">
    <location>
        <begin position="566"/>
        <end position="575"/>
    </location>
</feature>
<evidence type="ECO:0000256" key="5">
    <source>
        <dbReference type="SAM" id="Coils"/>
    </source>
</evidence>
<dbReference type="RefSeq" id="XP_006825507.1">
    <property type="nucleotide sequence ID" value="XM_006825444.1"/>
</dbReference>
<dbReference type="PROSITE" id="PS50106">
    <property type="entry name" value="PDZ"/>
    <property type="match status" value="2"/>
</dbReference>
<feature type="region of interest" description="Disordered" evidence="6">
    <location>
        <begin position="511"/>
        <end position="594"/>
    </location>
</feature>
<feature type="domain" description="PDZ" evidence="8">
    <location>
        <begin position="423"/>
        <end position="507"/>
    </location>
</feature>
<evidence type="ECO:0000313" key="9">
    <source>
        <dbReference type="Proteomes" id="UP000694865"/>
    </source>
</evidence>
<dbReference type="InterPro" id="IPR036034">
    <property type="entry name" value="PDZ_sf"/>
</dbReference>
<dbReference type="SUPFAM" id="SSF50156">
    <property type="entry name" value="PDZ domain-like"/>
    <property type="match status" value="2"/>
</dbReference>
<dbReference type="InterPro" id="IPR013083">
    <property type="entry name" value="Znf_RING/FYVE/PHD"/>
</dbReference>
<gene>
    <name evidence="10" type="primary">LOC100377951</name>
</gene>
<evidence type="ECO:0000259" key="7">
    <source>
        <dbReference type="PROSITE" id="PS50089"/>
    </source>
</evidence>